<organism evidence="1 2">
    <name type="scientific">Willisornis vidua</name>
    <name type="common">Xingu scale-backed antbird</name>
    <dbReference type="NCBI Taxonomy" id="1566151"/>
    <lineage>
        <taxon>Eukaryota</taxon>
        <taxon>Metazoa</taxon>
        <taxon>Chordata</taxon>
        <taxon>Craniata</taxon>
        <taxon>Vertebrata</taxon>
        <taxon>Euteleostomi</taxon>
        <taxon>Archelosauria</taxon>
        <taxon>Archosauria</taxon>
        <taxon>Dinosauria</taxon>
        <taxon>Saurischia</taxon>
        <taxon>Theropoda</taxon>
        <taxon>Coelurosauria</taxon>
        <taxon>Aves</taxon>
        <taxon>Neognathae</taxon>
        <taxon>Neoaves</taxon>
        <taxon>Telluraves</taxon>
        <taxon>Australaves</taxon>
        <taxon>Passeriformes</taxon>
        <taxon>Thamnophilidae</taxon>
        <taxon>Willisornis</taxon>
    </lineage>
</organism>
<name>A0ABQ9CR80_9PASS</name>
<proteinExistence type="predicted"/>
<reference evidence="1" key="1">
    <citation type="submission" date="2019-10" db="EMBL/GenBank/DDBJ databases">
        <authorList>
            <person name="Soares A.E.R."/>
            <person name="Aleixo A."/>
            <person name="Schneider P."/>
            <person name="Miyaki C.Y."/>
            <person name="Schneider M.P."/>
            <person name="Mello C."/>
            <person name="Vasconcelos A.T.R."/>
        </authorList>
    </citation>
    <scope>NUCLEOTIDE SEQUENCE</scope>
    <source>
        <tissue evidence="1">Muscle</tissue>
    </source>
</reference>
<comment type="caution">
    <text evidence="1">The sequence shown here is derived from an EMBL/GenBank/DDBJ whole genome shotgun (WGS) entry which is preliminary data.</text>
</comment>
<keyword evidence="2" id="KW-1185">Reference proteome</keyword>
<dbReference type="Proteomes" id="UP001145742">
    <property type="component" value="Unassembled WGS sequence"/>
</dbReference>
<evidence type="ECO:0000313" key="2">
    <source>
        <dbReference type="Proteomes" id="UP001145742"/>
    </source>
</evidence>
<dbReference type="EMBL" id="WHWB01034592">
    <property type="protein sequence ID" value="KAJ7407646.1"/>
    <property type="molecule type" value="Genomic_DNA"/>
</dbReference>
<evidence type="ECO:0000313" key="1">
    <source>
        <dbReference type="EMBL" id="KAJ7407646.1"/>
    </source>
</evidence>
<sequence>MPAGSRMDLLLAKPKSISDCGSTPGITYLKGGKSCCHVRETALQTLRQIYTISHSPWAIGVKNIVKNSSCDDHMTVKEGLKVSQQTRVQTKRDPKEAVSELKEKCISAKRKTKTFC</sequence>
<accession>A0ABQ9CR80</accession>
<gene>
    <name evidence="1" type="ORF">WISP_125534</name>
</gene>
<protein>
    <submittedName>
        <fullName evidence="1">Uncharacterized protein</fullName>
    </submittedName>
</protein>